<accession>A0A834ZGL4</accession>
<dbReference type="SMART" id="SM00432">
    <property type="entry name" value="MADS"/>
    <property type="match status" value="1"/>
</dbReference>
<dbReference type="GO" id="GO:0046983">
    <property type="term" value="F:protein dimerization activity"/>
    <property type="evidence" value="ECO:0007669"/>
    <property type="project" value="InterPro"/>
</dbReference>
<dbReference type="Proteomes" id="UP000655225">
    <property type="component" value="Unassembled WGS sequence"/>
</dbReference>
<evidence type="ECO:0000256" key="5">
    <source>
        <dbReference type="ARBA" id="ARBA00023242"/>
    </source>
</evidence>
<evidence type="ECO:0000256" key="3">
    <source>
        <dbReference type="ARBA" id="ARBA00023125"/>
    </source>
</evidence>
<sequence>MVKKKSMGRQKIKIERIKREDTRQVTFSKRRSGLFKKASEMSTLCGVETAIVVFSPAGKAFSFGHPSVDTILDRFLARTPPQDVSAVLPLVEAHRAANVNELNREYSEVRNQLEAEKHRGAALLQMRKVSQNQFWWKAPVDELGLYELQQLKVSMEELKKNIAKRGEELFIQRSSQSQFLAANSIGFQSQFLAANSVGVVDPFIAQTTEANTSFAPQVITPIASQGYDYGTNYGYGYGC</sequence>
<dbReference type="InterPro" id="IPR002100">
    <property type="entry name" value="TF_MADSbox"/>
</dbReference>
<comment type="caution">
    <text evidence="7">The sequence shown here is derived from an EMBL/GenBank/DDBJ whole genome shotgun (WGS) entry which is preliminary data.</text>
</comment>
<feature type="domain" description="MADS-box" evidence="6">
    <location>
        <begin position="7"/>
        <end position="67"/>
    </location>
</feature>
<dbReference type="GO" id="GO:0045944">
    <property type="term" value="P:positive regulation of transcription by RNA polymerase II"/>
    <property type="evidence" value="ECO:0007669"/>
    <property type="project" value="InterPro"/>
</dbReference>
<dbReference type="OrthoDB" id="1898716at2759"/>
<keyword evidence="2" id="KW-0805">Transcription regulation</keyword>
<dbReference type="Gene3D" id="3.40.1810.10">
    <property type="entry name" value="Transcription factor, MADS-box"/>
    <property type="match status" value="1"/>
</dbReference>
<keyword evidence="8" id="KW-1185">Reference proteome</keyword>
<evidence type="ECO:0000256" key="1">
    <source>
        <dbReference type="ARBA" id="ARBA00004123"/>
    </source>
</evidence>
<dbReference type="GO" id="GO:0000981">
    <property type="term" value="F:DNA-binding transcription factor activity, RNA polymerase II-specific"/>
    <property type="evidence" value="ECO:0007669"/>
    <property type="project" value="TreeGrafter"/>
</dbReference>
<evidence type="ECO:0000256" key="4">
    <source>
        <dbReference type="ARBA" id="ARBA00023163"/>
    </source>
</evidence>
<dbReference type="Pfam" id="PF00319">
    <property type="entry name" value="SRF-TF"/>
    <property type="match status" value="1"/>
</dbReference>
<dbReference type="OMA" id="GNCELNM"/>
<dbReference type="Gene3D" id="6.10.140.920">
    <property type="match status" value="1"/>
</dbReference>
<dbReference type="GO" id="GO:0000978">
    <property type="term" value="F:RNA polymerase II cis-regulatory region sequence-specific DNA binding"/>
    <property type="evidence" value="ECO:0007669"/>
    <property type="project" value="TreeGrafter"/>
</dbReference>
<dbReference type="PANTHER" id="PTHR11945:SF629">
    <property type="entry name" value="OS02G0164450 PROTEIN"/>
    <property type="match status" value="1"/>
</dbReference>
<dbReference type="PANTHER" id="PTHR11945">
    <property type="entry name" value="MADS BOX PROTEIN"/>
    <property type="match status" value="1"/>
</dbReference>
<dbReference type="SUPFAM" id="SSF55455">
    <property type="entry name" value="SRF-like"/>
    <property type="match status" value="1"/>
</dbReference>
<name>A0A834ZGL4_TETSI</name>
<evidence type="ECO:0000259" key="6">
    <source>
        <dbReference type="PROSITE" id="PS50066"/>
    </source>
</evidence>
<comment type="subcellular location">
    <subcellularLocation>
        <location evidence="1">Nucleus</location>
    </subcellularLocation>
</comment>
<dbReference type="PRINTS" id="PR00404">
    <property type="entry name" value="MADSDOMAIN"/>
</dbReference>
<protein>
    <recommendedName>
        <fullName evidence="6">MADS-box domain-containing protein</fullName>
    </recommendedName>
</protein>
<reference evidence="7 8" key="1">
    <citation type="submission" date="2020-04" db="EMBL/GenBank/DDBJ databases">
        <title>Plant Genome Project.</title>
        <authorList>
            <person name="Zhang R.-G."/>
        </authorList>
    </citation>
    <scope>NUCLEOTIDE SEQUENCE [LARGE SCALE GENOMIC DNA]</scope>
    <source>
        <strain evidence="7">YNK0</strain>
        <tissue evidence="7">Leaf</tissue>
    </source>
</reference>
<dbReference type="GO" id="GO:0005634">
    <property type="term" value="C:nucleus"/>
    <property type="evidence" value="ECO:0007669"/>
    <property type="project" value="UniProtKB-SubCell"/>
</dbReference>
<dbReference type="EMBL" id="JABCRI010000006">
    <property type="protein sequence ID" value="KAF8404798.1"/>
    <property type="molecule type" value="Genomic_DNA"/>
</dbReference>
<evidence type="ECO:0000313" key="7">
    <source>
        <dbReference type="EMBL" id="KAF8404798.1"/>
    </source>
</evidence>
<dbReference type="PROSITE" id="PS50066">
    <property type="entry name" value="MADS_BOX_2"/>
    <property type="match status" value="1"/>
</dbReference>
<organism evidence="7 8">
    <name type="scientific">Tetracentron sinense</name>
    <name type="common">Spur-leaf</name>
    <dbReference type="NCBI Taxonomy" id="13715"/>
    <lineage>
        <taxon>Eukaryota</taxon>
        <taxon>Viridiplantae</taxon>
        <taxon>Streptophyta</taxon>
        <taxon>Embryophyta</taxon>
        <taxon>Tracheophyta</taxon>
        <taxon>Spermatophyta</taxon>
        <taxon>Magnoliopsida</taxon>
        <taxon>Trochodendrales</taxon>
        <taxon>Trochodendraceae</taxon>
        <taxon>Tetracentron</taxon>
    </lineage>
</organism>
<gene>
    <name evidence="7" type="ORF">HHK36_009687</name>
</gene>
<keyword evidence="4" id="KW-0804">Transcription</keyword>
<proteinExistence type="predicted"/>
<dbReference type="FunFam" id="3.40.1810.10:FF:000006">
    <property type="entry name" value="Agamous-like MADS-box protein AGL62"/>
    <property type="match status" value="1"/>
</dbReference>
<dbReference type="CDD" id="cd00265">
    <property type="entry name" value="MADS_MEF2_like"/>
    <property type="match status" value="1"/>
</dbReference>
<evidence type="ECO:0000256" key="2">
    <source>
        <dbReference type="ARBA" id="ARBA00023015"/>
    </source>
</evidence>
<dbReference type="AlphaFoldDB" id="A0A834ZGL4"/>
<dbReference type="InterPro" id="IPR033896">
    <property type="entry name" value="MEF2-like_N"/>
</dbReference>
<keyword evidence="5" id="KW-0539">Nucleus</keyword>
<evidence type="ECO:0000313" key="8">
    <source>
        <dbReference type="Proteomes" id="UP000655225"/>
    </source>
</evidence>
<keyword evidence="3" id="KW-0238">DNA-binding</keyword>
<dbReference type="InterPro" id="IPR036879">
    <property type="entry name" value="TF_MADSbox_sf"/>
</dbReference>